<dbReference type="AlphaFoldDB" id="A0AAV2IFB3"/>
<feature type="non-terminal residue" evidence="2">
    <location>
        <position position="199"/>
    </location>
</feature>
<evidence type="ECO:0000256" key="1">
    <source>
        <dbReference type="SAM" id="MobiDB-lite"/>
    </source>
</evidence>
<feature type="compositionally biased region" description="Polar residues" evidence="1">
    <location>
        <begin position="179"/>
        <end position="199"/>
    </location>
</feature>
<feature type="compositionally biased region" description="Polar residues" evidence="1">
    <location>
        <begin position="96"/>
        <end position="112"/>
    </location>
</feature>
<feature type="region of interest" description="Disordered" evidence="1">
    <location>
        <begin position="69"/>
        <end position="116"/>
    </location>
</feature>
<protein>
    <submittedName>
        <fullName evidence="2">Uncharacterized protein</fullName>
    </submittedName>
</protein>
<keyword evidence="3" id="KW-1185">Reference proteome</keyword>
<organism evidence="2 3">
    <name type="scientific">Lymnaea stagnalis</name>
    <name type="common">Great pond snail</name>
    <name type="synonym">Helix stagnalis</name>
    <dbReference type="NCBI Taxonomy" id="6523"/>
    <lineage>
        <taxon>Eukaryota</taxon>
        <taxon>Metazoa</taxon>
        <taxon>Spiralia</taxon>
        <taxon>Lophotrochozoa</taxon>
        <taxon>Mollusca</taxon>
        <taxon>Gastropoda</taxon>
        <taxon>Heterobranchia</taxon>
        <taxon>Euthyneura</taxon>
        <taxon>Panpulmonata</taxon>
        <taxon>Hygrophila</taxon>
        <taxon>Lymnaeoidea</taxon>
        <taxon>Lymnaeidae</taxon>
        <taxon>Lymnaea</taxon>
    </lineage>
</organism>
<evidence type="ECO:0000313" key="2">
    <source>
        <dbReference type="EMBL" id="CAL1545637.1"/>
    </source>
</evidence>
<dbReference type="EMBL" id="CAXITT010000725">
    <property type="protein sequence ID" value="CAL1545637.1"/>
    <property type="molecule type" value="Genomic_DNA"/>
</dbReference>
<accession>A0AAV2IFB3</accession>
<evidence type="ECO:0000313" key="3">
    <source>
        <dbReference type="Proteomes" id="UP001497497"/>
    </source>
</evidence>
<dbReference type="Proteomes" id="UP001497497">
    <property type="component" value="Unassembled WGS sequence"/>
</dbReference>
<proteinExistence type="predicted"/>
<gene>
    <name evidence="2" type="ORF">GSLYS_00019079001</name>
</gene>
<name>A0AAV2IFB3_LYMST</name>
<reference evidence="2 3" key="1">
    <citation type="submission" date="2024-04" db="EMBL/GenBank/DDBJ databases">
        <authorList>
            <consortium name="Genoscope - CEA"/>
            <person name="William W."/>
        </authorList>
    </citation>
    <scope>NUCLEOTIDE SEQUENCE [LARGE SCALE GENOMIC DNA]</scope>
</reference>
<feature type="compositionally biased region" description="Polar residues" evidence="1">
    <location>
        <begin position="158"/>
        <end position="169"/>
    </location>
</feature>
<feature type="region of interest" description="Disordered" evidence="1">
    <location>
        <begin position="131"/>
        <end position="199"/>
    </location>
</feature>
<comment type="caution">
    <text evidence="2">The sequence shown here is derived from an EMBL/GenBank/DDBJ whole genome shotgun (WGS) entry which is preliminary data.</text>
</comment>
<feature type="region of interest" description="Disordered" evidence="1">
    <location>
        <begin position="1"/>
        <end position="42"/>
    </location>
</feature>
<sequence length="199" mass="22013">MFSFGGKDDACSGQAVNRSPAGEYRPSQMVGSNPPLAHTMSCSPRPFNAYPLNFASGYERDSLARYRQSGVQNYSKSPSSDARSDFHGRPIKSEPSENTFLATSSPSPQSLHAQDYHKDIYQAISPAFHHQDASPRQADCLAKYGSPADDYSKEQSHQEPTYITLTSPQRRVDEGQGQREFNSCRLSHVTRSPNIMTSS</sequence>
<feature type="compositionally biased region" description="Basic and acidic residues" evidence="1">
    <location>
        <begin position="1"/>
        <end position="10"/>
    </location>
</feature>
<feature type="compositionally biased region" description="Basic and acidic residues" evidence="1">
    <location>
        <begin position="82"/>
        <end position="95"/>
    </location>
</feature>
<feature type="compositionally biased region" description="Polar residues" evidence="1">
    <location>
        <begin position="69"/>
        <end position="81"/>
    </location>
</feature>